<evidence type="ECO:0000313" key="6">
    <source>
        <dbReference type="EMBL" id="AER66278.1"/>
    </source>
</evidence>
<gene>
    <name evidence="6" type="ordered locus">Tlie_0543</name>
</gene>
<dbReference type="InterPro" id="IPR014284">
    <property type="entry name" value="RNA_pol_sigma-70_dom"/>
</dbReference>
<keyword evidence="1" id="KW-0805">Transcription regulation</keyword>
<dbReference type="OrthoDB" id="2111981at2"/>
<proteinExistence type="predicted"/>
<evidence type="ECO:0000256" key="1">
    <source>
        <dbReference type="ARBA" id="ARBA00023015"/>
    </source>
</evidence>
<dbReference type="SUPFAM" id="SSF88659">
    <property type="entry name" value="Sigma3 and sigma4 domains of RNA polymerase sigma factors"/>
    <property type="match status" value="1"/>
</dbReference>
<name>G7V8B6_THELD</name>
<dbReference type="AlphaFoldDB" id="G7V8B6"/>
<dbReference type="InterPro" id="IPR013325">
    <property type="entry name" value="RNA_pol_sigma_r2"/>
</dbReference>
<dbReference type="InterPro" id="IPR036388">
    <property type="entry name" value="WH-like_DNA-bd_sf"/>
</dbReference>
<dbReference type="Gene3D" id="1.10.10.10">
    <property type="entry name" value="Winged helix-like DNA-binding domain superfamily/Winged helix DNA-binding domain"/>
    <property type="match status" value="1"/>
</dbReference>
<dbReference type="InterPro" id="IPR007627">
    <property type="entry name" value="RNA_pol_sigma70_r2"/>
</dbReference>
<dbReference type="GO" id="GO:0006352">
    <property type="term" value="P:DNA-templated transcription initiation"/>
    <property type="evidence" value="ECO:0007669"/>
    <property type="project" value="InterPro"/>
</dbReference>
<dbReference type="EMBL" id="CP003096">
    <property type="protein sequence ID" value="AER66278.1"/>
    <property type="molecule type" value="Genomic_DNA"/>
</dbReference>
<evidence type="ECO:0000313" key="7">
    <source>
        <dbReference type="Proteomes" id="UP000005868"/>
    </source>
</evidence>
<dbReference type="Pfam" id="PF04542">
    <property type="entry name" value="Sigma70_r2"/>
    <property type="match status" value="1"/>
</dbReference>
<organism evidence="6 7">
    <name type="scientific">Thermovirga lienii (strain ATCC BAA-1197 / DSM 17291 / Cas60314)</name>
    <dbReference type="NCBI Taxonomy" id="580340"/>
    <lineage>
        <taxon>Bacteria</taxon>
        <taxon>Thermotogati</taxon>
        <taxon>Synergistota</taxon>
        <taxon>Synergistia</taxon>
        <taxon>Synergistales</taxon>
        <taxon>Thermovirgaceae</taxon>
        <taxon>Thermovirga</taxon>
    </lineage>
</organism>
<evidence type="ECO:0000256" key="4">
    <source>
        <dbReference type="ARBA" id="ARBA00023163"/>
    </source>
</evidence>
<protein>
    <submittedName>
        <fullName evidence="6">RNA polymerase, sigma 28 subunit, FliA/WhiG subfamily</fullName>
    </submittedName>
</protein>
<evidence type="ECO:0000259" key="5">
    <source>
        <dbReference type="Pfam" id="PF04542"/>
    </source>
</evidence>
<dbReference type="eggNOG" id="COG1191">
    <property type="taxonomic scope" value="Bacteria"/>
</dbReference>
<sequence length="196" mass="22546">MVSSGKVEEERKKQLEEEVLLWQRAVEGDEKAREELILMHRPMVFWLASKFNVSPQQYPDLIQEGMVALIEAVDRFDPSRNIKFSTFAYYRVKGQMANFLQRVEAKAPMPVDETSLHIVSSDDFEKLEWLMSLTEELSRLPEREAEIVRALVLDNVKAADLAKEKGFDVSHIYRLKRKALAKLRAVLGLEDAVKGP</sequence>
<dbReference type="GO" id="GO:0003677">
    <property type="term" value="F:DNA binding"/>
    <property type="evidence" value="ECO:0007669"/>
    <property type="project" value="UniProtKB-KW"/>
</dbReference>
<keyword evidence="2" id="KW-0731">Sigma factor</keyword>
<dbReference type="InterPro" id="IPR013324">
    <property type="entry name" value="RNA_pol_sigma_r3/r4-like"/>
</dbReference>
<keyword evidence="4" id="KW-0804">Transcription</keyword>
<dbReference type="HOGENOM" id="CLU_014793_8_3_0"/>
<reference evidence="7" key="1">
    <citation type="submission" date="2011-10" db="EMBL/GenBank/DDBJ databases">
        <title>The complete genome of chromosome of Thermovirga lienii DSM 17291.</title>
        <authorList>
            <consortium name="US DOE Joint Genome Institute (JGI-PGF)"/>
            <person name="Lucas S."/>
            <person name="Copeland A."/>
            <person name="Lapidus A."/>
            <person name="Glavina del Rio T."/>
            <person name="Dalin E."/>
            <person name="Tice H."/>
            <person name="Bruce D."/>
            <person name="Goodwin L."/>
            <person name="Pitluck S."/>
            <person name="Peters L."/>
            <person name="Mikhailova N."/>
            <person name="Saunders E."/>
            <person name="Kyrpides N."/>
            <person name="Mavromatis K."/>
            <person name="Ivanova N."/>
            <person name="Last F.I."/>
            <person name="Brettin T."/>
            <person name="Detter J.C."/>
            <person name="Han C."/>
            <person name="Larimer F."/>
            <person name="Land M."/>
            <person name="Hauser L."/>
            <person name="Markowitz V."/>
            <person name="Cheng J.-F."/>
            <person name="Hugenholtz P."/>
            <person name="Woyke T."/>
            <person name="Wu D."/>
            <person name="Spring S."/>
            <person name="Schroeder M."/>
            <person name="Brambilla E.-M."/>
            <person name="Klenk H.-P."/>
            <person name="Eisen J.A."/>
        </authorList>
    </citation>
    <scope>NUCLEOTIDE SEQUENCE [LARGE SCALE GENOMIC DNA]</scope>
    <source>
        <strain evidence="7">ATCC BAA-1197 / DSM 17291 / Cas60314</strain>
    </source>
</reference>
<keyword evidence="3" id="KW-0238">DNA-binding</keyword>
<accession>G7V8B6</accession>
<dbReference type="NCBIfam" id="TIGR02937">
    <property type="entry name" value="sigma70-ECF"/>
    <property type="match status" value="1"/>
</dbReference>
<dbReference type="Gene3D" id="1.20.120.1810">
    <property type="match status" value="1"/>
</dbReference>
<dbReference type="Proteomes" id="UP000005868">
    <property type="component" value="Chromosome"/>
</dbReference>
<evidence type="ECO:0000256" key="3">
    <source>
        <dbReference type="ARBA" id="ARBA00023125"/>
    </source>
</evidence>
<keyword evidence="7" id="KW-1185">Reference proteome</keyword>
<dbReference type="GO" id="GO:0016987">
    <property type="term" value="F:sigma factor activity"/>
    <property type="evidence" value="ECO:0007669"/>
    <property type="project" value="UniProtKB-KW"/>
</dbReference>
<dbReference type="KEGG" id="tli:Tlie_0543"/>
<dbReference type="SUPFAM" id="SSF88946">
    <property type="entry name" value="Sigma2 domain of RNA polymerase sigma factors"/>
    <property type="match status" value="1"/>
</dbReference>
<dbReference type="PANTHER" id="PTHR30385">
    <property type="entry name" value="SIGMA FACTOR F FLAGELLAR"/>
    <property type="match status" value="1"/>
</dbReference>
<dbReference type="STRING" id="580340.Tlie_0543"/>
<evidence type="ECO:0000256" key="2">
    <source>
        <dbReference type="ARBA" id="ARBA00023082"/>
    </source>
</evidence>
<feature type="domain" description="RNA polymerase sigma-70 region 2" evidence="5">
    <location>
        <begin position="36"/>
        <end position="102"/>
    </location>
</feature>
<reference evidence="6 7" key="2">
    <citation type="journal article" date="2012" name="Stand. Genomic Sci.">
        <title>Genome sequence of the moderately thermophilic, amino-acid-degrading and sulfur-reducing bacterium Thermovirga lienii type strain (Cas60314(T)).</title>
        <authorList>
            <person name="Goker M."/>
            <person name="Saunders E."/>
            <person name="Lapidus A."/>
            <person name="Nolan M."/>
            <person name="Lucas S."/>
            <person name="Hammon N."/>
            <person name="Deshpande S."/>
            <person name="Cheng J.F."/>
            <person name="Han C."/>
            <person name="Tapia R."/>
            <person name="Goodwin L.A."/>
            <person name="Pitluck S."/>
            <person name="Liolios K."/>
            <person name="Mavromatis K."/>
            <person name="Pagani I."/>
            <person name="Ivanova N."/>
            <person name="Mikhailova N."/>
            <person name="Pati A."/>
            <person name="Chen A."/>
            <person name="Palaniappan K."/>
            <person name="Land M."/>
            <person name="Chang Y.J."/>
            <person name="Jeffries C.D."/>
            <person name="Brambilla E.M."/>
            <person name="Rohde M."/>
            <person name="Spring S."/>
            <person name="Detter J.C."/>
            <person name="Woyke T."/>
            <person name="Bristow J."/>
            <person name="Eisen J.A."/>
            <person name="Markowitz V."/>
            <person name="Hugenholtz P."/>
            <person name="Kyrpides N.C."/>
            <person name="Klenk H.P."/>
        </authorList>
    </citation>
    <scope>NUCLEOTIDE SEQUENCE [LARGE SCALE GENOMIC DNA]</scope>
    <source>
        <strain evidence="7">ATCC BAA-1197 / DSM 17291 / Cas60314</strain>
    </source>
</reference>